<evidence type="ECO:0000313" key="8">
    <source>
        <dbReference type="Proteomes" id="UP001187859"/>
    </source>
</evidence>
<reference evidence="4" key="2">
    <citation type="submission" date="2019-04" db="EMBL/GenBank/DDBJ databases">
        <authorList>
            <person name="Zou H."/>
        </authorList>
    </citation>
    <scope>NUCLEOTIDE SEQUENCE</scope>
    <source>
        <strain evidence="4">2015oxa</strain>
    </source>
</reference>
<organism evidence="6 8">
    <name type="scientific">Shewanella xiamenensis</name>
    <dbReference type="NCBI Taxonomy" id="332186"/>
    <lineage>
        <taxon>Bacteria</taxon>
        <taxon>Pseudomonadati</taxon>
        <taxon>Pseudomonadota</taxon>
        <taxon>Gammaproteobacteria</taxon>
        <taxon>Alteromonadales</taxon>
        <taxon>Shewanellaceae</taxon>
        <taxon>Shewanella</taxon>
    </lineage>
</organism>
<dbReference type="PROSITE" id="PS01081">
    <property type="entry name" value="HTH_TETR_1"/>
    <property type="match status" value="1"/>
</dbReference>
<proteinExistence type="predicted"/>
<dbReference type="Pfam" id="PF22604">
    <property type="entry name" value="TetR_HI_0893_C"/>
    <property type="match status" value="1"/>
</dbReference>
<dbReference type="PRINTS" id="PR00455">
    <property type="entry name" value="HTHTETR"/>
</dbReference>
<evidence type="ECO:0000256" key="1">
    <source>
        <dbReference type="ARBA" id="ARBA00023125"/>
    </source>
</evidence>
<dbReference type="RefSeq" id="WP_037423387.1">
    <property type="nucleotide sequence ID" value="NZ_AP025014.1"/>
</dbReference>
<dbReference type="InterPro" id="IPR023772">
    <property type="entry name" value="DNA-bd_HTH_TetR-type_CS"/>
</dbReference>
<dbReference type="Gene3D" id="1.10.357.10">
    <property type="entry name" value="Tetracycline Repressor, domain 2"/>
    <property type="match status" value="1"/>
</dbReference>
<dbReference type="GO" id="GO:0003700">
    <property type="term" value="F:DNA-binding transcription factor activity"/>
    <property type="evidence" value="ECO:0007669"/>
    <property type="project" value="TreeGrafter"/>
</dbReference>
<dbReference type="Proteomes" id="UP001159075">
    <property type="component" value="Unassembled WGS sequence"/>
</dbReference>
<dbReference type="PANTHER" id="PTHR30055">
    <property type="entry name" value="HTH-TYPE TRANSCRIPTIONAL REGULATOR RUTR"/>
    <property type="match status" value="1"/>
</dbReference>
<dbReference type="Pfam" id="PF00440">
    <property type="entry name" value="TetR_N"/>
    <property type="match status" value="1"/>
</dbReference>
<dbReference type="SUPFAM" id="SSF46689">
    <property type="entry name" value="Homeodomain-like"/>
    <property type="match status" value="1"/>
</dbReference>
<evidence type="ECO:0000313" key="6">
    <source>
        <dbReference type="EMBL" id="MDV5391865.1"/>
    </source>
</evidence>
<dbReference type="EMBL" id="JAOTLW010000011">
    <property type="protein sequence ID" value="MDI5832162.1"/>
    <property type="molecule type" value="Genomic_DNA"/>
</dbReference>
<dbReference type="GeneID" id="75187027"/>
<dbReference type="GO" id="GO:0000976">
    <property type="term" value="F:transcription cis-regulatory region binding"/>
    <property type="evidence" value="ECO:0007669"/>
    <property type="project" value="TreeGrafter"/>
</dbReference>
<accession>A0AAE4Q2M6</accession>
<dbReference type="InterPro" id="IPR001647">
    <property type="entry name" value="HTH_TetR"/>
</dbReference>
<dbReference type="InterPro" id="IPR050109">
    <property type="entry name" value="HTH-type_TetR-like_transc_reg"/>
</dbReference>
<dbReference type="EMBL" id="JASGOQ010000001">
    <property type="protein sequence ID" value="MDV5391865.1"/>
    <property type="molecule type" value="Genomic_DNA"/>
</dbReference>
<reference evidence="6" key="4">
    <citation type="submission" date="2023-05" db="EMBL/GenBank/DDBJ databases">
        <title>Colonisation of extended spectrum b-lactamase- and carbapenemase-producing bacteria on hospital surfaces from low- and middle-income countries.</title>
        <authorList>
            <person name="Nieto-Rosado M."/>
            <person name="Sands K."/>
            <person name="Iregbu K."/>
            <person name="Zahra R."/>
            <person name="Mazarati J.B."/>
            <person name="Mehtar S."/>
            <person name="Barnards-Group B."/>
            <person name="Walsh T.R."/>
        </authorList>
    </citation>
    <scope>NUCLEOTIDE SEQUENCE</scope>
    <source>
        <strain evidence="6">PP-E493</strain>
    </source>
</reference>
<evidence type="ECO:0000256" key="2">
    <source>
        <dbReference type="PROSITE-ProRule" id="PRU00335"/>
    </source>
</evidence>
<comment type="caution">
    <text evidence="6">The sequence shown here is derived from an EMBL/GenBank/DDBJ whole genome shotgun (WGS) entry which is preliminary data.</text>
</comment>
<dbReference type="InterPro" id="IPR054422">
    <property type="entry name" value="TetR-like_HI_0893_C"/>
</dbReference>
<keyword evidence="1 2" id="KW-0238">DNA-binding</keyword>
<evidence type="ECO:0000313" key="4">
    <source>
        <dbReference type="EMBL" id="MDG5900864.1"/>
    </source>
</evidence>
<feature type="DNA-binding region" description="H-T-H motif" evidence="2">
    <location>
        <begin position="25"/>
        <end position="44"/>
    </location>
</feature>
<keyword evidence="7" id="KW-1185">Reference proteome</keyword>
<gene>
    <name evidence="4" type="ORF">E2650_13380</name>
    <name evidence="5" type="ORF">ODY93_11350</name>
    <name evidence="6" type="ORF">QM089_16800</name>
</gene>
<evidence type="ECO:0000313" key="7">
    <source>
        <dbReference type="Proteomes" id="UP001159075"/>
    </source>
</evidence>
<reference evidence="5 7" key="3">
    <citation type="submission" date="2022-09" db="EMBL/GenBank/DDBJ databases">
        <title>The outer-membrane cytochrome OmcA is essential for infection of Shewanella oneidensis by a zebrafish-associated bacteriophage.</title>
        <authorList>
            <person name="Grenfell A.W."/>
            <person name="Intile P."/>
            <person name="Mcfarlane J."/>
            <person name="Leung D."/>
            <person name="Abdalla K."/>
            <person name="Wold M."/>
            <person name="Kees E."/>
            <person name="Gralnick J."/>
        </authorList>
    </citation>
    <scope>NUCLEOTIDE SEQUENCE [LARGE SCALE GENOMIC DNA]</scope>
    <source>
        <strain evidence="5 7">NF-5</strain>
    </source>
</reference>
<dbReference type="Proteomes" id="UP001187859">
    <property type="component" value="Unassembled WGS sequence"/>
</dbReference>
<evidence type="ECO:0000259" key="3">
    <source>
        <dbReference type="PROSITE" id="PS50977"/>
    </source>
</evidence>
<evidence type="ECO:0000313" key="5">
    <source>
        <dbReference type="EMBL" id="MDI5832162.1"/>
    </source>
</evidence>
<protein>
    <submittedName>
        <fullName evidence="6">TetR/AcrR family transcriptional regulator</fullName>
    </submittedName>
</protein>
<name>A0AAE4Q2M6_9GAMM</name>
<dbReference type="PANTHER" id="PTHR30055:SF207">
    <property type="entry name" value="HTH-TYPE TRANSCRIPTIONAL REPRESSOR FATR"/>
    <property type="match status" value="1"/>
</dbReference>
<dbReference type="AlphaFoldDB" id="A0AAE4Q2M6"/>
<dbReference type="Proteomes" id="UP001152518">
    <property type="component" value="Unassembled WGS sequence"/>
</dbReference>
<dbReference type="InterPro" id="IPR009057">
    <property type="entry name" value="Homeodomain-like_sf"/>
</dbReference>
<reference evidence="4" key="1">
    <citation type="journal article" date="2019" name="Int J Environ Res Public Health">
        <title>Characterization of Chromosome-Mediated BlaOXA-894 in Shewanella xiamenensis Isolated from Pig Wastewater.</title>
        <authorList>
            <person name="Zou H."/>
            <person name="Zhou Z."/>
            <person name="Xia H."/>
            <person name="Zhao Q."/>
            <person name="Li X."/>
        </authorList>
    </citation>
    <scope>NUCLEOTIDE SEQUENCE</scope>
    <source>
        <strain evidence="4">2015oxa</strain>
    </source>
</reference>
<sequence length="190" mass="21801">MDNKRDLILRSAEKIIATAGLHNLSMQKLAVDAGVAAGTIYRYFKDKEDLIIELRKDVLQQIASKLLENINEGSFDEKFRRLWFKIVELGREQSHANLSFAQYSHLPGVDAPEHQAFEREIFQPLHQLFEQAKNQGMIQKLDNTLLFSIAFEPAIAIGKRLRRGHLECTENEIRRACELCLKAISINLQL</sequence>
<dbReference type="EMBL" id="SUNE01000008">
    <property type="protein sequence ID" value="MDG5900864.1"/>
    <property type="molecule type" value="Genomic_DNA"/>
</dbReference>
<dbReference type="PROSITE" id="PS50977">
    <property type="entry name" value="HTH_TETR_2"/>
    <property type="match status" value="1"/>
</dbReference>
<feature type="domain" description="HTH tetR-type" evidence="3">
    <location>
        <begin position="2"/>
        <end position="62"/>
    </location>
</feature>